<feature type="compositionally biased region" description="Basic and acidic residues" evidence="1">
    <location>
        <begin position="250"/>
        <end position="270"/>
    </location>
</feature>
<dbReference type="RefSeq" id="WP_183960177.1">
    <property type="nucleotide sequence ID" value="NZ_JACHHP010000002.1"/>
</dbReference>
<comment type="caution">
    <text evidence="2">The sequence shown here is derived from an EMBL/GenBank/DDBJ whole genome shotgun (WGS) entry which is preliminary data.</text>
</comment>
<dbReference type="AlphaFoldDB" id="A0A7W8G1H4"/>
<dbReference type="Pfam" id="PF07793">
    <property type="entry name" value="DUF1631"/>
    <property type="match status" value="1"/>
</dbReference>
<name>A0A7W8G1H4_9GAMM</name>
<protein>
    <recommendedName>
        <fullName evidence="4">DUF1631 domain-containing protein</fullName>
    </recommendedName>
</protein>
<evidence type="ECO:0000313" key="3">
    <source>
        <dbReference type="Proteomes" id="UP000521199"/>
    </source>
</evidence>
<feature type="region of interest" description="Disordered" evidence="1">
    <location>
        <begin position="729"/>
        <end position="748"/>
    </location>
</feature>
<evidence type="ECO:0008006" key="4">
    <source>
        <dbReference type="Google" id="ProtNLM"/>
    </source>
</evidence>
<sequence>MQGPASFSTGSNAPARASLGQRQFPRRVRTLLEGVLDFVSDEVDRGIATMLGELEQQLFKLAEQARSNSMQKGFFDALREVKRGRADLAPRFLLGLETALAGIQDPPRPSPIAGGGRRAGELSLVEDVVMDESVALNEIATRCEIRNSLPLFLLGQRFGVIAGRPAFDSETLPIGPQSLVNILREAVGCLDLNSEYRQLLYRQFDRSVMQFLAPMYEAVNAYLIRERVLPNLTYVPLRAQTQRSAPPPPKEPRKEAAKAAERAADREKHGIAPPPGGTRAGAMPAPPQGASAHGGPTDGEGDPTAPSPGTRGSGHGQPPPARSAAAAAAYPEMPTPSPDGPRPFTAWPGTPDAAAETHARQDTEMFDVLRQLLAGRRALLGKLGTGSKAPSGPTQPVQAASADDVQKMLGVLQTRPVKPLIVDGKPQPRSITHLKQDLLAQLRSVTPEDKAPALEEEHSDTIDLVGMLFDHILKDVRPNTAAASLLGKLQVPLLRVALNDKAFFTRRQHPARQMLNTIAETGMYWSGEDEADRTLIDKMNLLVDRVTQEFSGDMTLFDSLLGDLGGHLQTQVRKAEVAERRHVEAARGKEKLELARMRAAEAVDAKLAGKRVPKFLHTLLGQAWTDVLSLSLLRGGEQSDGFQHQLQIAERLIESAVARRTTGTPLIAPSEAPALKAEIEEALTQVGYHGNDAKEVSARLLAASGDEDDDDPASRTELAMKLKSRVRLGQNIEGTPNAGTGAGGEKLPPLNDAERACFDQIRRLPFGTWFDFTVNQQGDITRRRMSWFSTVTGHCLFVNHRGQRAGEYTLSWLAREMCRGTVKIVQAEQGSVVDRAWQAIVGALRSFAGGTAKPAQAAT</sequence>
<feature type="compositionally biased region" description="Polar residues" evidence="1">
    <location>
        <begin position="1"/>
        <end position="12"/>
    </location>
</feature>
<accession>A0A7W8G1H4</accession>
<dbReference type="EMBL" id="JACHHP010000002">
    <property type="protein sequence ID" value="MBB5207635.1"/>
    <property type="molecule type" value="Genomic_DNA"/>
</dbReference>
<organism evidence="2 3">
    <name type="scientific">Chiayiivirga flava</name>
    <dbReference type="NCBI Taxonomy" id="659595"/>
    <lineage>
        <taxon>Bacteria</taxon>
        <taxon>Pseudomonadati</taxon>
        <taxon>Pseudomonadota</taxon>
        <taxon>Gammaproteobacteria</taxon>
        <taxon>Lysobacterales</taxon>
        <taxon>Lysobacteraceae</taxon>
        <taxon>Chiayiivirga</taxon>
    </lineage>
</organism>
<feature type="region of interest" description="Disordered" evidence="1">
    <location>
        <begin position="239"/>
        <end position="359"/>
    </location>
</feature>
<feature type="region of interest" description="Disordered" evidence="1">
    <location>
        <begin position="1"/>
        <end position="20"/>
    </location>
</feature>
<proteinExistence type="predicted"/>
<feature type="compositionally biased region" description="Low complexity" evidence="1">
    <location>
        <begin position="322"/>
        <end position="332"/>
    </location>
</feature>
<keyword evidence="3" id="KW-1185">Reference proteome</keyword>
<reference evidence="2 3" key="1">
    <citation type="submission" date="2020-08" db="EMBL/GenBank/DDBJ databases">
        <title>Genomic Encyclopedia of Type Strains, Phase IV (KMG-IV): sequencing the most valuable type-strain genomes for metagenomic binning, comparative biology and taxonomic classification.</title>
        <authorList>
            <person name="Goeker M."/>
        </authorList>
    </citation>
    <scope>NUCLEOTIDE SEQUENCE [LARGE SCALE GENOMIC DNA]</scope>
    <source>
        <strain evidence="2 3">DSM 24163</strain>
    </source>
</reference>
<evidence type="ECO:0000313" key="2">
    <source>
        <dbReference type="EMBL" id="MBB5207635.1"/>
    </source>
</evidence>
<evidence type="ECO:0000256" key="1">
    <source>
        <dbReference type="SAM" id="MobiDB-lite"/>
    </source>
</evidence>
<dbReference type="Proteomes" id="UP000521199">
    <property type="component" value="Unassembled WGS sequence"/>
</dbReference>
<dbReference type="InterPro" id="IPR012434">
    <property type="entry name" value="DUF1631"/>
</dbReference>
<gene>
    <name evidence="2" type="ORF">HNQ52_001164</name>
</gene>